<protein>
    <submittedName>
        <fullName evidence="1">Uncharacterized protein</fullName>
    </submittedName>
</protein>
<evidence type="ECO:0000313" key="2">
    <source>
        <dbReference type="Proteomes" id="UP000663671"/>
    </source>
</evidence>
<gene>
    <name evidence="1" type="ORF">I7I51_07730</name>
</gene>
<reference evidence="1" key="1">
    <citation type="submission" date="2021-01" db="EMBL/GenBank/DDBJ databases">
        <title>Chromosome-level genome assembly of a human fungal pathogen reveals clustering of transcriptionally co-regulated genes.</title>
        <authorList>
            <person name="Voorhies M."/>
            <person name="Cohen S."/>
            <person name="Shea T.P."/>
            <person name="Petrus S."/>
            <person name="Munoz J.F."/>
            <person name="Poplawski S."/>
            <person name="Goldman W.E."/>
            <person name="Michael T."/>
            <person name="Cuomo C.A."/>
            <person name="Sil A."/>
            <person name="Beyhan S."/>
        </authorList>
    </citation>
    <scope>NUCLEOTIDE SEQUENCE</scope>
    <source>
        <strain evidence="1">WU24</strain>
    </source>
</reference>
<name>A0A8A1M277_AJECA</name>
<dbReference type="AlphaFoldDB" id="A0A8A1M277"/>
<proteinExistence type="predicted"/>
<dbReference type="OrthoDB" id="158672at2759"/>
<organism evidence="1 2">
    <name type="scientific">Ajellomyces capsulatus</name>
    <name type="common">Darling's disease fungus</name>
    <name type="synonym">Histoplasma capsulatum</name>
    <dbReference type="NCBI Taxonomy" id="5037"/>
    <lineage>
        <taxon>Eukaryota</taxon>
        <taxon>Fungi</taxon>
        <taxon>Dikarya</taxon>
        <taxon>Ascomycota</taxon>
        <taxon>Pezizomycotina</taxon>
        <taxon>Eurotiomycetes</taxon>
        <taxon>Eurotiomycetidae</taxon>
        <taxon>Onygenales</taxon>
        <taxon>Ajellomycetaceae</taxon>
        <taxon>Histoplasma</taxon>
    </lineage>
</organism>
<sequence>MIRITHVADICSSVVQKDGTVMPLSSADPSQIESVKNNWPLVGQRVMIEPNAGKGCGDRG</sequence>
<accession>A0A8A1M277</accession>
<dbReference type="Proteomes" id="UP000663671">
    <property type="component" value="Chromosome 2"/>
</dbReference>
<dbReference type="VEuPathDB" id="FungiDB:I7I51_07730"/>
<dbReference type="EMBL" id="CP069109">
    <property type="protein sequence ID" value="QSS58307.1"/>
    <property type="molecule type" value="Genomic_DNA"/>
</dbReference>
<evidence type="ECO:0000313" key="1">
    <source>
        <dbReference type="EMBL" id="QSS58307.1"/>
    </source>
</evidence>